<keyword evidence="1 5" id="KW-0808">Transferase</keyword>
<evidence type="ECO:0000256" key="1">
    <source>
        <dbReference type="ARBA" id="ARBA00022679"/>
    </source>
</evidence>
<dbReference type="PANTHER" id="PTHR20275:SF0">
    <property type="entry name" value="NAD KINASE"/>
    <property type="match status" value="1"/>
</dbReference>
<dbReference type="AlphaFoldDB" id="A0A7G9Z3Z3"/>
<keyword evidence="4" id="KW-0520">NAD</keyword>
<dbReference type="Gene3D" id="2.60.200.30">
    <property type="entry name" value="Probable inorganic polyphosphate/atp-NAD kinase, domain 2"/>
    <property type="match status" value="1"/>
</dbReference>
<dbReference type="GO" id="GO:0019674">
    <property type="term" value="P:NAD+ metabolic process"/>
    <property type="evidence" value="ECO:0007669"/>
    <property type="project" value="InterPro"/>
</dbReference>
<dbReference type="Gene3D" id="3.40.50.10330">
    <property type="entry name" value="Probable inorganic polyphosphate/atp-NAD kinase, domain 1"/>
    <property type="match status" value="1"/>
</dbReference>
<gene>
    <name evidence="5" type="primary">nadK</name>
    <name evidence="5" type="ORF">MCEIKFBD_00038</name>
</gene>
<reference evidence="5" key="1">
    <citation type="submission" date="2020-06" db="EMBL/GenBank/DDBJ databases">
        <title>Unique genomic features of the anaerobic methanotrophic archaea.</title>
        <authorList>
            <person name="Chadwick G.L."/>
            <person name="Skennerton C.T."/>
            <person name="Laso-Perez R."/>
            <person name="Leu A.O."/>
            <person name="Speth D.R."/>
            <person name="Yu H."/>
            <person name="Morgan-Lang C."/>
            <person name="Hatzenpichler R."/>
            <person name="Goudeau D."/>
            <person name="Malmstrom R."/>
            <person name="Brazelton W.J."/>
            <person name="Woyke T."/>
            <person name="Hallam S.J."/>
            <person name="Tyson G.W."/>
            <person name="Wegener G."/>
            <person name="Boetius A."/>
            <person name="Orphan V."/>
        </authorList>
    </citation>
    <scope>NUCLEOTIDE SEQUENCE</scope>
</reference>
<dbReference type="GO" id="GO:0003951">
    <property type="term" value="F:NAD+ kinase activity"/>
    <property type="evidence" value="ECO:0007669"/>
    <property type="project" value="UniProtKB-EC"/>
</dbReference>
<evidence type="ECO:0000256" key="3">
    <source>
        <dbReference type="ARBA" id="ARBA00022857"/>
    </source>
</evidence>
<dbReference type="InterPro" id="IPR017438">
    <property type="entry name" value="ATP-NAD_kinase_N"/>
</dbReference>
<organism evidence="5">
    <name type="scientific">Candidatus Methanophaga sp. ANME-1 ERB7</name>
    <dbReference type="NCBI Taxonomy" id="2759913"/>
    <lineage>
        <taxon>Archaea</taxon>
        <taxon>Methanobacteriati</taxon>
        <taxon>Methanobacteriota</taxon>
        <taxon>Stenosarchaea group</taxon>
        <taxon>Methanomicrobia</taxon>
        <taxon>Candidatus Methanophagales</taxon>
        <taxon>Candidatus Methanophagaceae</taxon>
        <taxon>Candidatus Methanophaga</taxon>
    </lineage>
</organism>
<dbReference type="EMBL" id="MT631599">
    <property type="protein sequence ID" value="QNO54977.1"/>
    <property type="molecule type" value="Genomic_DNA"/>
</dbReference>
<sequence length="202" mass="22706">MKDWLKKRKHQVFLRLGNSVLEDLNLVITFGGDGLILHTANKVAAYKTPLLRVNFGYVGFLANVKPAEIFEKLSAMLDEDNYIIAKRTRIEVLVKDEEGNLLVRKDALKDIVAERINTQAIACEVVINGESNEYRGDEIIFATRTGSTAYVESAGGPTLIKDDKFILRVISPSNREQIIVQQSLQKTFFIEVGDVPKIKEEP</sequence>
<dbReference type="EC" id="2.7.1.23" evidence="5"/>
<dbReference type="Pfam" id="PF20143">
    <property type="entry name" value="NAD_kinase_C"/>
    <property type="match status" value="1"/>
</dbReference>
<name>A0A7G9Z3Z3_9EURY</name>
<dbReference type="Pfam" id="PF01513">
    <property type="entry name" value="NAD_kinase"/>
    <property type="match status" value="1"/>
</dbReference>
<accession>A0A7G9Z3Z3</accession>
<evidence type="ECO:0000256" key="2">
    <source>
        <dbReference type="ARBA" id="ARBA00022777"/>
    </source>
</evidence>
<dbReference type="SUPFAM" id="SSF111331">
    <property type="entry name" value="NAD kinase/diacylglycerol kinase-like"/>
    <property type="match status" value="1"/>
</dbReference>
<evidence type="ECO:0000313" key="5">
    <source>
        <dbReference type="EMBL" id="QNO54977.1"/>
    </source>
</evidence>
<dbReference type="GO" id="GO:0006741">
    <property type="term" value="P:NADP+ biosynthetic process"/>
    <property type="evidence" value="ECO:0007669"/>
    <property type="project" value="InterPro"/>
</dbReference>
<dbReference type="InterPro" id="IPR002504">
    <property type="entry name" value="NADK"/>
</dbReference>
<dbReference type="PANTHER" id="PTHR20275">
    <property type="entry name" value="NAD KINASE"/>
    <property type="match status" value="1"/>
</dbReference>
<proteinExistence type="predicted"/>
<keyword evidence="3" id="KW-0521">NADP</keyword>
<dbReference type="InterPro" id="IPR016064">
    <property type="entry name" value="NAD/diacylglycerol_kinase_sf"/>
</dbReference>
<protein>
    <submittedName>
        <fullName evidence="5">NAD kinase</fullName>
        <ecNumber evidence="5">2.7.1.23</ecNumber>
    </submittedName>
</protein>
<keyword evidence="2 5" id="KW-0418">Kinase</keyword>
<dbReference type="InterPro" id="IPR017437">
    <property type="entry name" value="ATP-NAD_kinase_PpnK-typ_C"/>
</dbReference>
<evidence type="ECO:0000256" key="4">
    <source>
        <dbReference type="ARBA" id="ARBA00023027"/>
    </source>
</evidence>